<reference evidence="1 2" key="1">
    <citation type="journal article" date="2016" name="Environ. Microbiol.">
        <title>New Methyloceanibacter diversity from North Sea sediments includes methanotroph containing solely the soluble methane monooxygenase.</title>
        <authorList>
            <person name="Vekeman B."/>
            <person name="Kerckhof F.M."/>
            <person name="Cremers G."/>
            <person name="de Vos P."/>
            <person name="Vandamme P."/>
            <person name="Boon N."/>
            <person name="Op den Camp H.J."/>
            <person name="Heylen K."/>
        </authorList>
    </citation>
    <scope>NUCLEOTIDE SEQUENCE [LARGE SCALE GENOMIC DNA]</scope>
    <source>
        <strain evidence="1 2">R-67174</strain>
    </source>
</reference>
<gene>
    <name evidence="1" type="ORF">AUC68_10350</name>
</gene>
<comment type="caution">
    <text evidence="1">The sequence shown here is derived from an EMBL/GenBank/DDBJ whole genome shotgun (WGS) entry which is preliminary data.</text>
</comment>
<dbReference type="STRING" id="1774968.AUC68_10350"/>
<organism evidence="1 2">
    <name type="scientific">Methyloceanibacter methanicus</name>
    <dbReference type="NCBI Taxonomy" id="1774968"/>
    <lineage>
        <taxon>Bacteria</taxon>
        <taxon>Pseudomonadati</taxon>
        <taxon>Pseudomonadota</taxon>
        <taxon>Alphaproteobacteria</taxon>
        <taxon>Hyphomicrobiales</taxon>
        <taxon>Hyphomicrobiaceae</taxon>
        <taxon>Methyloceanibacter</taxon>
    </lineage>
</organism>
<evidence type="ECO:0000313" key="1">
    <source>
        <dbReference type="EMBL" id="ODR97920.1"/>
    </source>
</evidence>
<name>A0A1E3VWL1_9HYPH</name>
<dbReference type="EMBL" id="LPWG01000014">
    <property type="protein sequence ID" value="ODR97920.1"/>
    <property type="molecule type" value="Genomic_DNA"/>
</dbReference>
<dbReference type="AlphaFoldDB" id="A0A1E3VWL1"/>
<dbReference type="Proteomes" id="UP000094501">
    <property type="component" value="Unassembled WGS sequence"/>
</dbReference>
<sequence>MALAPDDITAIEGLLGGAEGEPGAVEAVRAQFPSLSMTRCDQSDVDAEDPFREYPAFNLYLVDGSDHCWHLTGDPSVATGIVIAKKRVGP</sequence>
<accession>A0A1E3VWL1</accession>
<keyword evidence="2" id="KW-1185">Reference proteome</keyword>
<evidence type="ECO:0000313" key="2">
    <source>
        <dbReference type="Proteomes" id="UP000094501"/>
    </source>
</evidence>
<dbReference type="RefSeq" id="WP_069438249.1">
    <property type="nucleotide sequence ID" value="NZ_LPWG01000014.1"/>
</dbReference>
<proteinExistence type="predicted"/>
<protein>
    <submittedName>
        <fullName evidence="1">Uncharacterized protein</fullName>
    </submittedName>
</protein>
<dbReference type="OrthoDB" id="7960540at2"/>